<evidence type="ECO:0000256" key="1">
    <source>
        <dbReference type="SAM" id="MobiDB-lite"/>
    </source>
</evidence>
<dbReference type="AlphaFoldDB" id="A0A1S7PMK2"/>
<evidence type="ECO:0000313" key="3">
    <source>
        <dbReference type="Proteomes" id="UP000191987"/>
    </source>
</evidence>
<proteinExistence type="predicted"/>
<feature type="compositionally biased region" description="Basic and acidic residues" evidence="1">
    <location>
        <begin position="140"/>
        <end position="153"/>
    </location>
</feature>
<protein>
    <recommendedName>
        <fullName evidence="4">Helix-turn-helix domain-containing protein</fullName>
    </recommendedName>
</protein>
<evidence type="ECO:0000313" key="2">
    <source>
        <dbReference type="EMBL" id="CUX23240.1"/>
    </source>
</evidence>
<dbReference type="EMBL" id="FBWG01000008">
    <property type="protein sequence ID" value="CUX23240.1"/>
    <property type="molecule type" value="Genomic_DNA"/>
</dbReference>
<dbReference type="RefSeq" id="WP_080817192.1">
    <property type="nucleotide sequence ID" value="NZ_LT009748.1"/>
</dbReference>
<organism evidence="2 3">
    <name type="scientific">Agrobacterium deltaense Zutra 3/1</name>
    <dbReference type="NCBI Taxonomy" id="1183427"/>
    <lineage>
        <taxon>Bacteria</taxon>
        <taxon>Pseudomonadati</taxon>
        <taxon>Pseudomonadota</taxon>
        <taxon>Alphaproteobacteria</taxon>
        <taxon>Hyphomicrobiales</taxon>
        <taxon>Rhizobiaceae</taxon>
        <taxon>Rhizobium/Agrobacterium group</taxon>
        <taxon>Agrobacterium</taxon>
    </lineage>
</organism>
<dbReference type="Proteomes" id="UP000191987">
    <property type="component" value="Unassembled WGS sequence"/>
</dbReference>
<evidence type="ECO:0008006" key="4">
    <source>
        <dbReference type="Google" id="ProtNLM"/>
    </source>
</evidence>
<sequence>MAEEKERVGRIRKGNLRGGFTTIQNSLINDLTLSPEARALMIYLLSKPEDWELQVNDVRRLLGVTDKPCGRNKGYRVIRELRDRAYLVMCENLNNGHYAGVTYYIFHEPHPNPDSVRKAHEKGGNGLDFNDENPLPENQEAEHSPRAQNRDTDNSPCPPFPYPQNGHATNKRDIQNTDPPLPPKRRTKHRRNGSETSGAKPPPLAGVIADPWGKEWITHRINVLLRGREQAPSKPTRFLEQMINRGGEAGEKARFEHEAKTCWPTIAAMDAAAVNDGRGWRVPEKLFEAGALDDFRSTAIDSPEFQEWQDEHRRRGWPELPIPRTAQRVWLPASGLAALNLRNAQGEQAA</sequence>
<name>A0A1S7PMK2_9HYPH</name>
<feature type="compositionally biased region" description="Basic and acidic residues" evidence="1">
    <location>
        <begin position="114"/>
        <end position="123"/>
    </location>
</feature>
<reference evidence="2 3" key="1">
    <citation type="submission" date="2016-01" db="EMBL/GenBank/DDBJ databases">
        <authorList>
            <person name="Oliw E.H."/>
        </authorList>
    </citation>
    <scope>NUCLEOTIDE SEQUENCE [LARGE SCALE GENOMIC DNA]</scope>
    <source>
        <strain evidence="2 3">Zutra 3-1</strain>
    </source>
</reference>
<gene>
    <name evidence="2" type="ORF">AGR7C_Cc160143</name>
</gene>
<feature type="region of interest" description="Disordered" evidence="1">
    <location>
        <begin position="114"/>
        <end position="207"/>
    </location>
</feature>
<accession>A0A1S7PMK2</accession>